<dbReference type="RefSeq" id="WP_062240230.1">
    <property type="nucleotide sequence ID" value="NZ_JBPJFL010000001.1"/>
</dbReference>
<name>A0A117R1A7_9ACTN</name>
<evidence type="ECO:0000256" key="3">
    <source>
        <dbReference type="ARBA" id="ARBA00022723"/>
    </source>
</evidence>
<accession>A0A117R1A7</accession>
<dbReference type="InterPro" id="IPR007197">
    <property type="entry name" value="rSAM"/>
</dbReference>
<dbReference type="SFLD" id="SFLDG01082">
    <property type="entry name" value="B12-binding_domain_containing"/>
    <property type="match status" value="1"/>
</dbReference>
<keyword evidence="9" id="KW-1185">Reference proteome</keyword>
<organism evidence="8 9">
    <name type="scientific">Streptomyces griseorubiginosus</name>
    <dbReference type="NCBI Taxonomy" id="67304"/>
    <lineage>
        <taxon>Bacteria</taxon>
        <taxon>Bacillati</taxon>
        <taxon>Actinomycetota</taxon>
        <taxon>Actinomycetes</taxon>
        <taxon>Kitasatosporales</taxon>
        <taxon>Streptomycetaceae</taxon>
        <taxon>Streptomyces</taxon>
    </lineage>
</organism>
<evidence type="ECO:0000256" key="4">
    <source>
        <dbReference type="ARBA" id="ARBA00023004"/>
    </source>
</evidence>
<evidence type="ECO:0000313" key="8">
    <source>
        <dbReference type="EMBL" id="KUN65593.1"/>
    </source>
</evidence>
<evidence type="ECO:0000256" key="2">
    <source>
        <dbReference type="ARBA" id="ARBA00022691"/>
    </source>
</evidence>
<comment type="caution">
    <text evidence="8">The sequence shown here is derived from an EMBL/GenBank/DDBJ whole genome shotgun (WGS) entry which is preliminary data.</text>
</comment>
<proteinExistence type="predicted"/>
<dbReference type="SMART" id="SM00729">
    <property type="entry name" value="Elp3"/>
    <property type="match status" value="1"/>
</dbReference>
<dbReference type="SFLD" id="SFLDS00029">
    <property type="entry name" value="Radical_SAM"/>
    <property type="match status" value="1"/>
</dbReference>
<dbReference type="InterPro" id="IPR013785">
    <property type="entry name" value="Aldolase_TIM"/>
</dbReference>
<dbReference type="Gene3D" id="3.20.20.70">
    <property type="entry name" value="Aldolase class I"/>
    <property type="match status" value="1"/>
</dbReference>
<dbReference type="GO" id="GO:0003824">
    <property type="term" value="F:catalytic activity"/>
    <property type="evidence" value="ECO:0007669"/>
    <property type="project" value="InterPro"/>
</dbReference>
<feature type="region of interest" description="Disordered" evidence="6">
    <location>
        <begin position="526"/>
        <end position="565"/>
    </location>
</feature>
<protein>
    <recommendedName>
        <fullName evidence="7">Elp3/MiaA/NifB-like radical SAM core domain-containing protein</fullName>
    </recommendedName>
</protein>
<evidence type="ECO:0000256" key="1">
    <source>
        <dbReference type="ARBA" id="ARBA00001966"/>
    </source>
</evidence>
<dbReference type="InterPro" id="IPR058240">
    <property type="entry name" value="rSAM_sf"/>
</dbReference>
<keyword evidence="3" id="KW-0479">Metal-binding</keyword>
<keyword evidence="4" id="KW-0408">Iron</keyword>
<comment type="cofactor">
    <cofactor evidence="1">
        <name>[4Fe-4S] cluster</name>
        <dbReference type="ChEBI" id="CHEBI:49883"/>
    </cofactor>
</comment>
<dbReference type="CDD" id="cd01335">
    <property type="entry name" value="Radical_SAM"/>
    <property type="match status" value="1"/>
</dbReference>
<feature type="domain" description="Elp3/MiaA/NifB-like radical SAM core" evidence="7">
    <location>
        <begin position="284"/>
        <end position="502"/>
    </location>
</feature>
<dbReference type="InterPro" id="IPR051198">
    <property type="entry name" value="BchE-like"/>
</dbReference>
<evidence type="ECO:0000313" key="9">
    <source>
        <dbReference type="Proteomes" id="UP000054375"/>
    </source>
</evidence>
<dbReference type="Proteomes" id="UP000054375">
    <property type="component" value="Unassembled WGS sequence"/>
</dbReference>
<feature type="compositionally biased region" description="Basic and acidic residues" evidence="6">
    <location>
        <begin position="530"/>
        <end position="552"/>
    </location>
</feature>
<dbReference type="AlphaFoldDB" id="A0A117R1A7"/>
<dbReference type="GO" id="GO:0051536">
    <property type="term" value="F:iron-sulfur cluster binding"/>
    <property type="evidence" value="ECO:0007669"/>
    <property type="project" value="UniProtKB-KW"/>
</dbReference>
<dbReference type="InterPro" id="IPR006638">
    <property type="entry name" value="Elp3/MiaA/NifB-like_rSAM"/>
</dbReference>
<dbReference type="Pfam" id="PF04055">
    <property type="entry name" value="Radical_SAM"/>
    <property type="match status" value="1"/>
</dbReference>
<reference evidence="8 9" key="1">
    <citation type="submission" date="2015-10" db="EMBL/GenBank/DDBJ databases">
        <title>Draft genome sequence of Streptomyces griseorubiginosus DSM 40469, type strain for the species Streptomyces griseorubiginosus.</title>
        <authorList>
            <person name="Ruckert C."/>
            <person name="Winkler A."/>
            <person name="Kalinowski J."/>
            <person name="Kampfer P."/>
            <person name="Glaeser S."/>
        </authorList>
    </citation>
    <scope>NUCLEOTIDE SEQUENCE [LARGE SCALE GENOMIC DNA]</scope>
    <source>
        <strain evidence="8 9">DSM 40469</strain>
    </source>
</reference>
<evidence type="ECO:0000256" key="5">
    <source>
        <dbReference type="ARBA" id="ARBA00023014"/>
    </source>
</evidence>
<dbReference type="PANTHER" id="PTHR43409">
    <property type="entry name" value="ANAEROBIC MAGNESIUM-PROTOPORPHYRIN IX MONOMETHYL ESTER CYCLASE-RELATED"/>
    <property type="match status" value="1"/>
</dbReference>
<keyword evidence="2" id="KW-0949">S-adenosyl-L-methionine</keyword>
<dbReference type="SUPFAM" id="SSF102114">
    <property type="entry name" value="Radical SAM enzymes"/>
    <property type="match status" value="1"/>
</dbReference>
<sequence>MIDALLVMPPVSEAVQFPYLALPQLTAAWTARGHTVRALDLNLEYRDEVLVCRGPARERADDAAARSAGDIYRNVSERYRSDHGALLLSTARDRSTGFAQETAIQATGRYVAQQAARDGWVISGTPRLGQLDKLVEAARDTWSARWCAGRLEAVIEEERPRVLAFSVPFFSQVVPTLVLTTLLKQRRPDLRIALGGPTVQMWAALLLRRTEAARSVDHWCLGHGEDFLTNILPPRSAGAAASVRQPTPLPAHAAEGLRDAFVLNDQPMPDFGQFDFADYSNQAHQFPYRLTVGCYWGRCTFCSYGNRYRDARAFQQIHPDTAADHLIALSERLGITDVAVADENTGLRHLLRVMEAVRRRGAELTFRVRARLEPELADPGFCRRLRESGCVQLSTGFETARQEILDSLGKGQDAAHAERAVLNLTRAGIVTNLSFMDGYDHPNAVDGYHDTVGVIQRHPAELGLDTMQLVVAEPGSYLWAQRERPDDEPLVTNDGLAFAAGRVGGAVVDDTATEAARQRLLRMTVEAVPDAERAGRPDLPHRGGEPPSEDRVAHRRPAPGPAPAARPRFAVALEQVGGRWFLADVAWPRMAAVPPALAPDRDGRFTADDPATHRWLHRMLDKRLLVPDPSAPDALEGRSA</sequence>
<dbReference type="GO" id="GO:0005829">
    <property type="term" value="C:cytosol"/>
    <property type="evidence" value="ECO:0007669"/>
    <property type="project" value="TreeGrafter"/>
</dbReference>
<evidence type="ECO:0000256" key="6">
    <source>
        <dbReference type="SAM" id="MobiDB-lite"/>
    </source>
</evidence>
<dbReference type="GO" id="GO:0046872">
    <property type="term" value="F:metal ion binding"/>
    <property type="evidence" value="ECO:0007669"/>
    <property type="project" value="UniProtKB-KW"/>
</dbReference>
<evidence type="ECO:0000259" key="7">
    <source>
        <dbReference type="SMART" id="SM00729"/>
    </source>
</evidence>
<gene>
    <name evidence="8" type="ORF">AQJ54_22590</name>
</gene>
<dbReference type="PANTHER" id="PTHR43409:SF7">
    <property type="entry name" value="BLL1977 PROTEIN"/>
    <property type="match status" value="1"/>
</dbReference>
<keyword evidence="5" id="KW-0411">Iron-sulfur</keyword>
<dbReference type="EMBL" id="LMWV01000017">
    <property type="protein sequence ID" value="KUN65593.1"/>
    <property type="molecule type" value="Genomic_DNA"/>
</dbReference>